<feature type="transmembrane region" description="Helical" evidence="8">
    <location>
        <begin position="5"/>
        <end position="21"/>
    </location>
</feature>
<feature type="transmembrane region" description="Helical" evidence="8">
    <location>
        <begin position="294"/>
        <end position="312"/>
    </location>
</feature>
<protein>
    <submittedName>
        <fullName evidence="9">D-alanyl-lipoteichoic acid acyltransferase DltB, MBOAT superfamily</fullName>
    </submittedName>
</protein>
<comment type="subcellular location">
    <subcellularLocation>
        <location evidence="1">Cell membrane</location>
        <topology evidence="1">Multi-pass membrane protein</topology>
    </subcellularLocation>
</comment>
<keyword evidence="7 9" id="KW-0012">Acyltransferase</keyword>
<feature type="transmembrane region" description="Helical" evidence="8">
    <location>
        <begin position="41"/>
        <end position="63"/>
    </location>
</feature>
<dbReference type="RefSeq" id="WP_074461853.1">
    <property type="nucleotide sequence ID" value="NZ_FMUR01000006.1"/>
</dbReference>
<dbReference type="InterPro" id="IPR004299">
    <property type="entry name" value="MBOAT_fam"/>
</dbReference>
<keyword evidence="4 8" id="KW-0812">Transmembrane</keyword>
<evidence type="ECO:0000256" key="2">
    <source>
        <dbReference type="ARBA" id="ARBA00010323"/>
    </source>
</evidence>
<keyword evidence="6 7" id="KW-0472">Membrane</keyword>
<dbReference type="InterPro" id="IPR024194">
    <property type="entry name" value="Ac/AlaTfrase_AlgI/DltB"/>
</dbReference>
<proteinExistence type="inferred from homology"/>
<keyword evidence="7 9" id="KW-0808">Transferase</keyword>
<evidence type="ECO:0000313" key="9">
    <source>
        <dbReference type="EMBL" id="SCY02918.1"/>
    </source>
</evidence>
<dbReference type="GO" id="GO:0042121">
    <property type="term" value="P:alginic acid biosynthetic process"/>
    <property type="evidence" value="ECO:0007669"/>
    <property type="project" value="InterPro"/>
</dbReference>
<keyword evidence="5 8" id="KW-1133">Transmembrane helix</keyword>
<dbReference type="PANTHER" id="PTHR13285">
    <property type="entry name" value="ACYLTRANSFERASE"/>
    <property type="match status" value="1"/>
</dbReference>
<evidence type="ECO:0000256" key="4">
    <source>
        <dbReference type="ARBA" id="ARBA00022692"/>
    </source>
</evidence>
<feature type="transmembrane region" description="Helical" evidence="8">
    <location>
        <begin position="407"/>
        <end position="425"/>
    </location>
</feature>
<dbReference type="EMBL" id="FMUR01000006">
    <property type="protein sequence ID" value="SCY02918.1"/>
    <property type="molecule type" value="Genomic_DNA"/>
</dbReference>
<dbReference type="PIRSF" id="PIRSF500217">
    <property type="entry name" value="AlgI"/>
    <property type="match status" value="1"/>
</dbReference>
<evidence type="ECO:0000256" key="6">
    <source>
        <dbReference type="ARBA" id="ARBA00023136"/>
    </source>
</evidence>
<feature type="transmembrane region" description="Helical" evidence="8">
    <location>
        <begin position="355"/>
        <end position="370"/>
    </location>
</feature>
<organism evidence="9 10">
    <name type="scientific">Butyrivibrio hungatei</name>
    <dbReference type="NCBI Taxonomy" id="185008"/>
    <lineage>
        <taxon>Bacteria</taxon>
        <taxon>Bacillati</taxon>
        <taxon>Bacillota</taxon>
        <taxon>Clostridia</taxon>
        <taxon>Lachnospirales</taxon>
        <taxon>Lachnospiraceae</taxon>
        <taxon>Butyrivibrio</taxon>
    </lineage>
</organism>
<accession>A0A1G5CKU6</accession>
<dbReference type="InterPro" id="IPR028362">
    <property type="entry name" value="AlgI"/>
</dbReference>
<dbReference type="InterPro" id="IPR051085">
    <property type="entry name" value="MB_O-acyltransferase"/>
</dbReference>
<feature type="transmembrane region" description="Helical" evidence="8">
    <location>
        <begin position="75"/>
        <end position="93"/>
    </location>
</feature>
<dbReference type="OrthoDB" id="9805788at2"/>
<name>A0A1G5CKU6_9FIRM</name>
<dbReference type="GO" id="GO:0016746">
    <property type="term" value="F:acyltransferase activity"/>
    <property type="evidence" value="ECO:0007669"/>
    <property type="project" value="UniProtKB-KW"/>
</dbReference>
<comment type="similarity">
    <text evidence="2 7">Belongs to the membrane-bound acyltransferase family.</text>
</comment>
<dbReference type="AlphaFoldDB" id="A0A1G5CKU6"/>
<dbReference type="Pfam" id="PF03062">
    <property type="entry name" value="MBOAT"/>
    <property type="match status" value="1"/>
</dbReference>
<dbReference type="PANTHER" id="PTHR13285:SF18">
    <property type="entry name" value="PROTEIN-CYSTEINE N-PALMITOYLTRANSFERASE RASP"/>
    <property type="match status" value="1"/>
</dbReference>
<dbReference type="PIRSF" id="PIRSF016636">
    <property type="entry name" value="AlgI_DltB"/>
    <property type="match status" value="1"/>
</dbReference>
<dbReference type="GO" id="GO:0005886">
    <property type="term" value="C:plasma membrane"/>
    <property type="evidence" value="ECO:0007669"/>
    <property type="project" value="UniProtKB-SubCell"/>
</dbReference>
<keyword evidence="10" id="KW-1185">Reference proteome</keyword>
<evidence type="ECO:0000313" key="10">
    <source>
        <dbReference type="Proteomes" id="UP000183047"/>
    </source>
</evidence>
<feature type="transmembrane region" description="Helical" evidence="8">
    <location>
        <begin position="445"/>
        <end position="464"/>
    </location>
</feature>
<evidence type="ECO:0000256" key="8">
    <source>
        <dbReference type="SAM" id="Phobius"/>
    </source>
</evidence>
<evidence type="ECO:0000256" key="5">
    <source>
        <dbReference type="ARBA" id="ARBA00022989"/>
    </source>
</evidence>
<evidence type="ECO:0000256" key="3">
    <source>
        <dbReference type="ARBA" id="ARBA00022475"/>
    </source>
</evidence>
<feature type="transmembrane region" description="Helical" evidence="8">
    <location>
        <begin position="105"/>
        <end position="127"/>
    </location>
</feature>
<reference evidence="10" key="1">
    <citation type="submission" date="2016-10" db="EMBL/GenBank/DDBJ databases">
        <authorList>
            <person name="Varghese N."/>
            <person name="Submissions S."/>
        </authorList>
    </citation>
    <scope>NUCLEOTIDE SEQUENCE [LARGE SCALE GENOMIC DNA]</scope>
    <source>
        <strain evidence="10">XBD2006</strain>
    </source>
</reference>
<gene>
    <name evidence="9" type="ORF">SAMN02910451_01173</name>
</gene>
<dbReference type="Proteomes" id="UP000183047">
    <property type="component" value="Unassembled WGS sequence"/>
</dbReference>
<evidence type="ECO:0000256" key="1">
    <source>
        <dbReference type="ARBA" id="ARBA00004651"/>
    </source>
</evidence>
<sequence length="474" mass="53984">MAFSLYTAVFLISVIAVFFIVRKEARPLVLLLASVSYIYHLNGRALVVLLVTTAIVYAFGLLIQFFKDKNRNRSAGACLFAGLFLLVFSLSFLKFSSRIPMFSKLIVPIGFSYYAFQAIGYIVDIYNGKIRAEKNMMYLALYMSFFPKFVSGPIEREEDFVAQIKELKEVRFLDEQRLSEAFGYILYGYFMKLVVADNLGVLVTKLFNGYRDSGSLWLIIGSLSYTMQIYCDFAGYSALAVGVSRIFGINLVQNFTSPYMAVNISDFWRRWHRSLSMWLRDYVYIPLGGNRKGVLRQCINVAIVFILCGIWHGNGLNFLAWGMLHAIYSVIDVLVRRRRNKDKAKSFLSELKGRFVTFCCASFAWIFFGASGLKTAVEYCIAMVTAGSAGTTFIAEYNELCNETTRTNFMVGFILIVILMDVISYKRNKPFPVVLQDLACGARYLIYYLMIITIIIFGLYGPGYSASNFMYMNF</sequence>
<evidence type="ECO:0000256" key="7">
    <source>
        <dbReference type="PIRNR" id="PIRNR016636"/>
    </source>
</evidence>
<keyword evidence="3 7" id="KW-1003">Cell membrane</keyword>